<proteinExistence type="predicted"/>
<evidence type="ECO:0000256" key="1">
    <source>
        <dbReference type="SAM" id="MobiDB-lite"/>
    </source>
</evidence>
<dbReference type="InterPro" id="IPR039102">
    <property type="entry name" value="FAM13"/>
</dbReference>
<name>A0A564YFP2_HYMDI</name>
<dbReference type="PANTHER" id="PTHR15904:SF17">
    <property type="entry name" value="RHO-GAP DOMAIN-CONTAINING PROTEIN"/>
    <property type="match status" value="1"/>
</dbReference>
<dbReference type="AlphaFoldDB" id="A0A564YFP2"/>
<keyword evidence="2" id="KW-0812">Transmembrane</keyword>
<dbReference type="Gene3D" id="1.10.555.10">
    <property type="entry name" value="Rho GTPase activation protein"/>
    <property type="match status" value="1"/>
</dbReference>
<feature type="compositionally biased region" description="Polar residues" evidence="1">
    <location>
        <begin position="361"/>
        <end position="383"/>
    </location>
</feature>
<feature type="domain" description="Rho-GAP" evidence="3">
    <location>
        <begin position="36"/>
        <end position="229"/>
    </location>
</feature>
<reference evidence="4 5" key="1">
    <citation type="submission" date="2019-07" db="EMBL/GenBank/DDBJ databases">
        <authorList>
            <person name="Jastrzebski P J."/>
            <person name="Paukszto L."/>
            <person name="Jastrzebski P J."/>
        </authorList>
    </citation>
    <scope>NUCLEOTIDE SEQUENCE [LARGE SCALE GENOMIC DNA]</scope>
    <source>
        <strain evidence="4 5">WMS-il1</strain>
    </source>
</reference>
<dbReference type="SUPFAM" id="SSF48350">
    <property type="entry name" value="GTPase activation domain, GAP"/>
    <property type="match status" value="1"/>
</dbReference>
<dbReference type="InterPro" id="IPR000198">
    <property type="entry name" value="RhoGAP_dom"/>
</dbReference>
<organism evidence="4 5">
    <name type="scientific">Hymenolepis diminuta</name>
    <name type="common">Rat tapeworm</name>
    <dbReference type="NCBI Taxonomy" id="6216"/>
    <lineage>
        <taxon>Eukaryota</taxon>
        <taxon>Metazoa</taxon>
        <taxon>Spiralia</taxon>
        <taxon>Lophotrochozoa</taxon>
        <taxon>Platyhelminthes</taxon>
        <taxon>Cestoda</taxon>
        <taxon>Eucestoda</taxon>
        <taxon>Cyclophyllidea</taxon>
        <taxon>Hymenolepididae</taxon>
        <taxon>Hymenolepis</taxon>
    </lineage>
</organism>
<protein>
    <recommendedName>
        <fullName evidence="3">Rho-GAP domain-containing protein</fullName>
    </recommendedName>
</protein>
<dbReference type="Pfam" id="PF00620">
    <property type="entry name" value="RhoGAP"/>
    <property type="match status" value="1"/>
</dbReference>
<evidence type="ECO:0000313" key="5">
    <source>
        <dbReference type="Proteomes" id="UP000321570"/>
    </source>
</evidence>
<dbReference type="SMART" id="SM00324">
    <property type="entry name" value="RhoGAP"/>
    <property type="match status" value="1"/>
</dbReference>
<keyword evidence="2" id="KW-0472">Membrane</keyword>
<feature type="transmembrane region" description="Helical" evidence="2">
    <location>
        <begin position="415"/>
        <end position="436"/>
    </location>
</feature>
<evidence type="ECO:0000259" key="3">
    <source>
        <dbReference type="PROSITE" id="PS50238"/>
    </source>
</evidence>
<feature type="region of interest" description="Disordered" evidence="1">
    <location>
        <begin position="239"/>
        <end position="266"/>
    </location>
</feature>
<dbReference type="PANTHER" id="PTHR15904">
    <property type="entry name" value="FAM13"/>
    <property type="match status" value="1"/>
</dbReference>
<dbReference type="InterPro" id="IPR008936">
    <property type="entry name" value="Rho_GTPase_activation_prot"/>
</dbReference>
<feature type="region of interest" description="Disordered" evidence="1">
    <location>
        <begin position="361"/>
        <end position="395"/>
    </location>
</feature>
<sequence>MEKLIRHFNSSPSDVPSLTKRVINGLSNSSPGCFGVRLDELCARDNANVPLVVIQMCAFLRAVGGLHTKGVFRINGNSRIVENLRKAADSSISNEDDSFLSHMERYGNIHSVASLIKLFLRELPVGLVPPAHTKELLENYNSNTGISLAIIDRVVRSLPPPNYRLLEYLCCFLRQVTQYRNHNQMDSMSIGIVFGPNVFRFPRESEGLSSQNIINEIMSILVERSDVLFGRENTLEVPPAPLLGKKKSGGSLSLSPTSTPDETESGIEIHHRPTDNYHLSRHQRGYASHSPYKSYHPRNDFFQDDEIRIRENERYMTPSPTDTDSQSVMNLASDVAEQLSVTLQACLRTCVRQHAFPSLQPTTMPSSSFSQQDLPIRTQQHGPSSNFSTTSLSNSAAPTTSANQWLSGDFNSGSVAASLLSPLCAASFFFPSILLLNRSNSRLIIME</sequence>
<feature type="compositionally biased region" description="Low complexity" evidence="1">
    <location>
        <begin position="384"/>
        <end position="395"/>
    </location>
</feature>
<dbReference type="Proteomes" id="UP000321570">
    <property type="component" value="Unassembled WGS sequence"/>
</dbReference>
<gene>
    <name evidence="4" type="ORF">WMSIL1_LOCUS5856</name>
</gene>
<evidence type="ECO:0000256" key="2">
    <source>
        <dbReference type="SAM" id="Phobius"/>
    </source>
</evidence>
<dbReference type="EMBL" id="CABIJS010000199">
    <property type="protein sequence ID" value="VUZ46085.1"/>
    <property type="molecule type" value="Genomic_DNA"/>
</dbReference>
<accession>A0A564YFP2</accession>
<keyword evidence="5" id="KW-1185">Reference proteome</keyword>
<dbReference type="GO" id="GO:0007165">
    <property type="term" value="P:signal transduction"/>
    <property type="evidence" value="ECO:0007669"/>
    <property type="project" value="InterPro"/>
</dbReference>
<dbReference type="PROSITE" id="PS50238">
    <property type="entry name" value="RHOGAP"/>
    <property type="match status" value="1"/>
</dbReference>
<keyword evidence="2" id="KW-1133">Transmembrane helix</keyword>
<evidence type="ECO:0000313" key="4">
    <source>
        <dbReference type="EMBL" id="VUZ46085.1"/>
    </source>
</evidence>